<dbReference type="Proteomes" id="UP001642483">
    <property type="component" value="Unassembled WGS sequence"/>
</dbReference>
<dbReference type="InterPro" id="IPR008921">
    <property type="entry name" value="DNA_pol3_clamp-load_cplx_C"/>
</dbReference>
<keyword evidence="7" id="KW-1185">Reference proteome</keyword>
<dbReference type="InterPro" id="IPR003593">
    <property type="entry name" value="AAA+_ATPase"/>
</dbReference>
<dbReference type="InterPro" id="IPR013748">
    <property type="entry name" value="Rep_factorC_C"/>
</dbReference>
<evidence type="ECO:0000313" key="7">
    <source>
        <dbReference type="Proteomes" id="UP001642483"/>
    </source>
</evidence>
<dbReference type="Gene3D" id="3.40.50.300">
    <property type="entry name" value="P-loop containing nucleotide triphosphate hydrolases"/>
    <property type="match status" value="1"/>
</dbReference>
<evidence type="ECO:0000256" key="1">
    <source>
        <dbReference type="ARBA" id="ARBA00005378"/>
    </source>
</evidence>
<dbReference type="InterPro" id="IPR027417">
    <property type="entry name" value="P-loop_NTPase"/>
</dbReference>
<dbReference type="CDD" id="cd00009">
    <property type="entry name" value="AAA"/>
    <property type="match status" value="1"/>
</dbReference>
<dbReference type="Pfam" id="PF00004">
    <property type="entry name" value="AAA"/>
    <property type="match status" value="1"/>
</dbReference>
<evidence type="ECO:0000259" key="5">
    <source>
        <dbReference type="SMART" id="SM00382"/>
    </source>
</evidence>
<dbReference type="EMBL" id="CAWYQH010000108">
    <property type="protein sequence ID" value="CAK8688858.1"/>
    <property type="molecule type" value="Genomic_DNA"/>
</dbReference>
<dbReference type="InterPro" id="IPR003959">
    <property type="entry name" value="ATPase_AAA_core"/>
</dbReference>
<dbReference type="InterPro" id="IPR047854">
    <property type="entry name" value="RFC_lid"/>
</dbReference>
<name>A0ABP0GBK1_CLALP</name>
<sequence>MQSFLQGTNKLTKLPTKQKVKQQEANKYKPWVEKYRPKSVDDVAHQDEVVSVLRKSLSGADLPNLLFYGPPGTGKTSTILALCLELYGSELMKERVLELNASDERGINVVREKVKKFAQLTANTIREDGKKCPPYKVIILDEADSMTKAAQEALRRTMEKQTKTTRFCLICNYVSRIIAPLTSRCSQFRFKPLSIEDQKKRLQMICEKEDVEISDEAMTSLVTCSEGDLRKSVTYLQTAYSLKGEEGITRDDVLEIIGVIPEDVLKQFIQGCASNSYDKIQAVVNDIIAEGHAASRIIQQVFDEIVIIPSLGDDQKCVVAEKIAVIDKCLNDGANEYLQLMALATTLQQQMASS</sequence>
<dbReference type="Pfam" id="PF21960">
    <property type="entry name" value="RCF1-5-like_lid"/>
    <property type="match status" value="1"/>
</dbReference>
<accession>A0ABP0GBK1</accession>
<feature type="domain" description="AAA+ ATPase" evidence="5">
    <location>
        <begin position="61"/>
        <end position="193"/>
    </location>
</feature>
<dbReference type="PANTHER" id="PTHR11669:SF20">
    <property type="entry name" value="REPLICATION FACTOR C SUBUNIT 4"/>
    <property type="match status" value="1"/>
</dbReference>
<protein>
    <recommendedName>
        <fullName evidence="5">AAA+ ATPase domain-containing protein</fullName>
    </recommendedName>
</protein>
<dbReference type="Gene3D" id="1.20.272.10">
    <property type="match status" value="1"/>
</dbReference>
<comment type="caution">
    <text evidence="6">The sequence shown here is derived from an EMBL/GenBank/DDBJ whole genome shotgun (WGS) entry which is preliminary data.</text>
</comment>
<dbReference type="InterPro" id="IPR050238">
    <property type="entry name" value="DNA_Rep/Repair_Clamp_Loader"/>
</dbReference>
<reference evidence="6 7" key="1">
    <citation type="submission" date="2024-02" db="EMBL/GenBank/DDBJ databases">
        <authorList>
            <person name="Daric V."/>
            <person name="Darras S."/>
        </authorList>
    </citation>
    <scope>NUCLEOTIDE SEQUENCE [LARGE SCALE GENOMIC DNA]</scope>
</reference>
<dbReference type="SUPFAM" id="SSF52540">
    <property type="entry name" value="P-loop containing nucleoside triphosphate hydrolases"/>
    <property type="match status" value="1"/>
</dbReference>
<organism evidence="6 7">
    <name type="scientific">Clavelina lepadiformis</name>
    <name type="common">Light-bulb sea squirt</name>
    <name type="synonym">Ascidia lepadiformis</name>
    <dbReference type="NCBI Taxonomy" id="159417"/>
    <lineage>
        <taxon>Eukaryota</taxon>
        <taxon>Metazoa</taxon>
        <taxon>Chordata</taxon>
        <taxon>Tunicata</taxon>
        <taxon>Ascidiacea</taxon>
        <taxon>Aplousobranchia</taxon>
        <taxon>Clavelinidae</taxon>
        <taxon>Clavelina</taxon>
    </lineage>
</organism>
<dbReference type="NCBIfam" id="NF001679">
    <property type="entry name" value="PRK00440.1"/>
    <property type="match status" value="1"/>
</dbReference>
<gene>
    <name evidence="6" type="ORF">CVLEPA_LOCUS20821</name>
</gene>
<keyword evidence="3" id="KW-0547">Nucleotide-binding</keyword>
<dbReference type="Gene3D" id="1.10.8.60">
    <property type="match status" value="1"/>
</dbReference>
<keyword evidence="4" id="KW-0067">ATP-binding</keyword>
<evidence type="ECO:0000256" key="2">
    <source>
        <dbReference type="ARBA" id="ARBA00022705"/>
    </source>
</evidence>
<dbReference type="PANTHER" id="PTHR11669">
    <property type="entry name" value="REPLICATION FACTOR C / DNA POLYMERASE III GAMMA-TAU SUBUNIT"/>
    <property type="match status" value="1"/>
</dbReference>
<evidence type="ECO:0000256" key="4">
    <source>
        <dbReference type="ARBA" id="ARBA00022840"/>
    </source>
</evidence>
<evidence type="ECO:0000256" key="3">
    <source>
        <dbReference type="ARBA" id="ARBA00022741"/>
    </source>
</evidence>
<comment type="similarity">
    <text evidence="1">Belongs to the activator 1 small subunits family.</text>
</comment>
<evidence type="ECO:0000313" key="6">
    <source>
        <dbReference type="EMBL" id="CAK8688858.1"/>
    </source>
</evidence>
<dbReference type="SUPFAM" id="SSF48019">
    <property type="entry name" value="post-AAA+ oligomerization domain-like"/>
    <property type="match status" value="1"/>
</dbReference>
<proteinExistence type="inferred from homology"/>
<dbReference type="CDD" id="cd18140">
    <property type="entry name" value="HLD_clamp_RFC"/>
    <property type="match status" value="1"/>
</dbReference>
<keyword evidence="2" id="KW-0235">DNA replication</keyword>
<dbReference type="Pfam" id="PF08542">
    <property type="entry name" value="Rep_fac_C"/>
    <property type="match status" value="1"/>
</dbReference>
<dbReference type="SMART" id="SM00382">
    <property type="entry name" value="AAA"/>
    <property type="match status" value="1"/>
</dbReference>